<sequence>MRGVIMKTSIVTTLNPKGQATIPKRVREILKIGAGDKIEFDIEDNGIKIRPILNLESAFGRVRPKHMPEDFKKLRKSFEEKVAEEVRKEV</sequence>
<accession>A0A1J4SH80</accession>
<feature type="domain" description="SpoVT-AbrB" evidence="2">
    <location>
        <begin position="9"/>
        <end position="54"/>
    </location>
</feature>
<dbReference type="STRING" id="1817893.AUJ66_03465"/>
<organism evidence="3 4">
    <name type="scientific">Candidatus Desantisbacteria bacterium CG1_02_38_46</name>
    <dbReference type="NCBI Taxonomy" id="1817893"/>
    <lineage>
        <taxon>Bacteria</taxon>
        <taxon>Candidatus Desantisiibacteriota</taxon>
    </lineage>
</organism>
<dbReference type="SUPFAM" id="SSF89447">
    <property type="entry name" value="AbrB/MazE/MraZ-like"/>
    <property type="match status" value="1"/>
</dbReference>
<evidence type="ECO:0000259" key="2">
    <source>
        <dbReference type="PROSITE" id="PS51740"/>
    </source>
</evidence>
<evidence type="ECO:0000313" key="3">
    <source>
        <dbReference type="EMBL" id="OIN97422.1"/>
    </source>
</evidence>
<dbReference type="Proteomes" id="UP000182278">
    <property type="component" value="Unassembled WGS sequence"/>
</dbReference>
<dbReference type="Pfam" id="PF04014">
    <property type="entry name" value="MazE_antitoxin"/>
    <property type="match status" value="1"/>
</dbReference>
<keyword evidence="1" id="KW-0238">DNA-binding</keyword>
<dbReference type="EMBL" id="MNUO01000049">
    <property type="protein sequence ID" value="OIN97422.1"/>
    <property type="molecule type" value="Genomic_DNA"/>
</dbReference>
<evidence type="ECO:0000256" key="1">
    <source>
        <dbReference type="PROSITE-ProRule" id="PRU01076"/>
    </source>
</evidence>
<dbReference type="GO" id="GO:0003677">
    <property type="term" value="F:DNA binding"/>
    <property type="evidence" value="ECO:0007669"/>
    <property type="project" value="UniProtKB-UniRule"/>
</dbReference>
<proteinExistence type="predicted"/>
<dbReference type="NCBIfam" id="TIGR01439">
    <property type="entry name" value="lp_hng_hel_AbrB"/>
    <property type="match status" value="1"/>
</dbReference>
<dbReference type="Gene3D" id="2.10.260.10">
    <property type="match status" value="1"/>
</dbReference>
<dbReference type="SMART" id="SM00966">
    <property type="entry name" value="SpoVT_AbrB"/>
    <property type="match status" value="1"/>
</dbReference>
<evidence type="ECO:0000313" key="4">
    <source>
        <dbReference type="Proteomes" id="UP000182278"/>
    </source>
</evidence>
<dbReference type="InterPro" id="IPR007159">
    <property type="entry name" value="SpoVT-AbrB_dom"/>
</dbReference>
<protein>
    <recommendedName>
        <fullName evidence="2">SpoVT-AbrB domain-containing protein</fullName>
    </recommendedName>
</protein>
<dbReference type="PROSITE" id="PS51740">
    <property type="entry name" value="SPOVT_ABRB"/>
    <property type="match status" value="1"/>
</dbReference>
<comment type="caution">
    <text evidence="3">The sequence shown here is derived from an EMBL/GenBank/DDBJ whole genome shotgun (WGS) entry which is preliminary data.</text>
</comment>
<name>A0A1J4SH80_9BACT</name>
<dbReference type="AlphaFoldDB" id="A0A1J4SH80"/>
<reference evidence="3 4" key="1">
    <citation type="journal article" date="2016" name="Environ. Microbiol.">
        <title>Genomic resolution of a cold subsurface aquifer community provides metabolic insights for novel microbes adapted to high CO concentrations.</title>
        <authorList>
            <person name="Probst A.J."/>
            <person name="Castelle C.J."/>
            <person name="Singh A."/>
            <person name="Brown C.T."/>
            <person name="Anantharaman K."/>
            <person name="Sharon I."/>
            <person name="Hug L.A."/>
            <person name="Burstein D."/>
            <person name="Emerson J.B."/>
            <person name="Thomas B.C."/>
            <person name="Banfield J.F."/>
        </authorList>
    </citation>
    <scope>NUCLEOTIDE SEQUENCE [LARGE SCALE GENOMIC DNA]</scope>
    <source>
        <strain evidence="3">CG1_02_38_46</strain>
    </source>
</reference>
<gene>
    <name evidence="3" type="ORF">AUJ66_03465</name>
</gene>
<dbReference type="InterPro" id="IPR037914">
    <property type="entry name" value="SpoVT-AbrB_sf"/>
</dbReference>